<dbReference type="InterPro" id="IPR005467">
    <property type="entry name" value="His_kinase_dom"/>
</dbReference>
<dbReference type="PANTHER" id="PTHR45528:SF1">
    <property type="entry name" value="SENSOR HISTIDINE KINASE CPXA"/>
    <property type="match status" value="1"/>
</dbReference>
<gene>
    <name evidence="17" type="ORF">DWW32_03405</name>
</gene>
<feature type="transmembrane region" description="Helical" evidence="14">
    <location>
        <begin position="252"/>
        <end position="275"/>
    </location>
</feature>
<dbReference type="EMBL" id="QRYQ01000004">
    <property type="protein sequence ID" value="RGU93033.1"/>
    <property type="molecule type" value="Genomic_DNA"/>
</dbReference>
<keyword evidence="11 14" id="KW-1133">Transmembrane helix</keyword>
<feature type="transmembrane region" description="Helical" evidence="14">
    <location>
        <begin position="208"/>
        <end position="229"/>
    </location>
</feature>
<dbReference type="GeneID" id="66578872"/>
<dbReference type="InterPro" id="IPR003594">
    <property type="entry name" value="HATPase_dom"/>
</dbReference>
<evidence type="ECO:0000256" key="1">
    <source>
        <dbReference type="ARBA" id="ARBA00000085"/>
    </source>
</evidence>
<dbReference type="RefSeq" id="WP_118324766.1">
    <property type="nucleotide sequence ID" value="NZ_QRYH01000003.1"/>
</dbReference>
<evidence type="ECO:0000256" key="13">
    <source>
        <dbReference type="ARBA" id="ARBA00023136"/>
    </source>
</evidence>
<dbReference type="GO" id="GO:0005886">
    <property type="term" value="C:plasma membrane"/>
    <property type="evidence" value="ECO:0007669"/>
    <property type="project" value="UniProtKB-SubCell"/>
</dbReference>
<keyword evidence="15" id="KW-0732">Signal</keyword>
<dbReference type="PROSITE" id="PS51257">
    <property type="entry name" value="PROKAR_LIPOPROTEIN"/>
    <property type="match status" value="1"/>
</dbReference>
<dbReference type="SUPFAM" id="SSF55874">
    <property type="entry name" value="ATPase domain of HSP90 chaperone/DNA topoisomerase II/histidine kinase"/>
    <property type="match status" value="1"/>
</dbReference>
<dbReference type="InterPro" id="IPR036097">
    <property type="entry name" value="HisK_dim/P_sf"/>
</dbReference>
<proteinExistence type="predicted"/>
<evidence type="ECO:0000313" key="17">
    <source>
        <dbReference type="EMBL" id="RGU93033.1"/>
    </source>
</evidence>
<dbReference type="SMART" id="SM00387">
    <property type="entry name" value="HATPase_c"/>
    <property type="match status" value="1"/>
</dbReference>
<dbReference type="Pfam" id="PF02518">
    <property type="entry name" value="HATPase_c"/>
    <property type="match status" value="1"/>
</dbReference>
<keyword evidence="7 14" id="KW-0812">Transmembrane</keyword>
<dbReference type="SUPFAM" id="SSF47384">
    <property type="entry name" value="Homodimeric domain of signal transducing histidine kinase"/>
    <property type="match status" value="1"/>
</dbReference>
<name>A0A395WDJ7_9FIRM</name>
<dbReference type="EC" id="2.7.13.3" evidence="3"/>
<feature type="chain" id="PRO_5038773292" description="histidine kinase" evidence="15">
    <location>
        <begin position="25"/>
        <end position="683"/>
    </location>
</feature>
<evidence type="ECO:0000256" key="5">
    <source>
        <dbReference type="ARBA" id="ARBA00022553"/>
    </source>
</evidence>
<evidence type="ECO:0000256" key="10">
    <source>
        <dbReference type="ARBA" id="ARBA00022840"/>
    </source>
</evidence>
<evidence type="ECO:0000256" key="11">
    <source>
        <dbReference type="ARBA" id="ARBA00022989"/>
    </source>
</evidence>
<keyword evidence="10" id="KW-0067">ATP-binding</keyword>
<evidence type="ECO:0000256" key="3">
    <source>
        <dbReference type="ARBA" id="ARBA00012438"/>
    </source>
</evidence>
<accession>A0A395WDJ7</accession>
<evidence type="ECO:0000256" key="15">
    <source>
        <dbReference type="SAM" id="SignalP"/>
    </source>
</evidence>
<feature type="domain" description="Histidine kinase" evidence="16">
    <location>
        <begin position="471"/>
        <end position="670"/>
    </location>
</feature>
<keyword evidence="12" id="KW-0902">Two-component regulatory system</keyword>
<dbReference type="InterPro" id="IPR003661">
    <property type="entry name" value="HisK_dim/P_dom"/>
</dbReference>
<comment type="subcellular location">
    <subcellularLocation>
        <location evidence="2">Cell membrane</location>
        <topology evidence="2">Multi-pass membrane protein</topology>
    </subcellularLocation>
</comment>
<keyword evidence="5" id="KW-0597">Phosphoprotein</keyword>
<evidence type="ECO:0000256" key="14">
    <source>
        <dbReference type="SAM" id="Phobius"/>
    </source>
</evidence>
<dbReference type="Gene3D" id="3.30.565.10">
    <property type="entry name" value="Histidine kinase-like ATPase, C-terminal domain"/>
    <property type="match status" value="1"/>
</dbReference>
<sequence>MKKKNIFLTILCALCIISSCIVTSFYPNVSTATPTKLPETLEQNLTAFILAKKLEQDPKYEYITFEKDTPEDIQKDIKKGLNSSLTSAKNIFENDPNFFYTCDVNNKITSKQFNVNVKKKDTKYYDTLDSNTLNVTDNIVNLINYNSEKYYEYCDGTYYCDGEPFPGYTLHMPSDVVLTFYIPAVLNYDNTSLIDLLDLDLDLDADQYTYFFVTSFLICSAIIALYVFLNKYAYEKEAYIFRHVNNWLFEPAFLLFLTIDTLLASGTCILTTYSIEGTFLHILNRYHIELSQPIVYGANILAWSITLFFIGLSVYWLKCQFTTSIKDWFFHRTLIGNFILYFSNKVEQIISTDLSDKILKKYIIFSTCLILILAFISLLNIPFFSFFVVVTALIGISVVGYKKIKNVQSQYQDILHMTEDLSSGNFENIKPANSGLFQSLNNNIYQIKDGFEQAVKEQVQSQNLKTELISNVSHDLKTPLTGIKNYVELLNDPSISEEDKKSYLERLNQYTDRLSILITDLFEVSKANSGNIDLEYSDINIIEFMEQVCAENEELLKAKNLQLVTNLPEKEIHVCLDGNKTYRIFENLFTNISKYALENTRVFLDVKDIGNSVMITMKNTSKAPLDFDSDITERFVRGDKSRHEAGSGLGLAIVKSFTEVQNGTFMIETDGDLFKSILSFHKS</sequence>
<keyword evidence="4" id="KW-1003">Cell membrane</keyword>
<comment type="caution">
    <text evidence="17">The sequence shown here is derived from an EMBL/GenBank/DDBJ whole genome shotgun (WGS) entry which is preliminary data.</text>
</comment>
<organism evidence="17 18">
    <name type="scientific">Holdemanella biformis</name>
    <dbReference type="NCBI Taxonomy" id="1735"/>
    <lineage>
        <taxon>Bacteria</taxon>
        <taxon>Bacillati</taxon>
        <taxon>Bacillota</taxon>
        <taxon>Erysipelotrichia</taxon>
        <taxon>Erysipelotrichales</taxon>
        <taxon>Erysipelotrichaceae</taxon>
        <taxon>Holdemanella</taxon>
    </lineage>
</organism>
<evidence type="ECO:0000313" key="18">
    <source>
        <dbReference type="Proteomes" id="UP000265489"/>
    </source>
</evidence>
<keyword evidence="6" id="KW-0808">Transferase</keyword>
<feature type="transmembrane region" description="Helical" evidence="14">
    <location>
        <begin position="384"/>
        <end position="401"/>
    </location>
</feature>
<keyword evidence="13 14" id="KW-0472">Membrane</keyword>
<keyword evidence="9 17" id="KW-0418">Kinase</keyword>
<dbReference type="AlphaFoldDB" id="A0A395WDJ7"/>
<evidence type="ECO:0000256" key="6">
    <source>
        <dbReference type="ARBA" id="ARBA00022679"/>
    </source>
</evidence>
<dbReference type="GO" id="GO:0005524">
    <property type="term" value="F:ATP binding"/>
    <property type="evidence" value="ECO:0007669"/>
    <property type="project" value="UniProtKB-KW"/>
</dbReference>
<evidence type="ECO:0000256" key="8">
    <source>
        <dbReference type="ARBA" id="ARBA00022741"/>
    </source>
</evidence>
<dbReference type="SMART" id="SM00388">
    <property type="entry name" value="HisKA"/>
    <property type="match status" value="1"/>
</dbReference>
<feature type="transmembrane region" description="Helical" evidence="14">
    <location>
        <begin position="295"/>
        <end position="317"/>
    </location>
</feature>
<evidence type="ECO:0000256" key="2">
    <source>
        <dbReference type="ARBA" id="ARBA00004651"/>
    </source>
</evidence>
<feature type="signal peptide" evidence="15">
    <location>
        <begin position="1"/>
        <end position="24"/>
    </location>
</feature>
<dbReference type="PANTHER" id="PTHR45528">
    <property type="entry name" value="SENSOR HISTIDINE KINASE CPXA"/>
    <property type="match status" value="1"/>
</dbReference>
<dbReference type="Proteomes" id="UP000265489">
    <property type="component" value="Unassembled WGS sequence"/>
</dbReference>
<keyword evidence="8" id="KW-0547">Nucleotide-binding</keyword>
<protein>
    <recommendedName>
        <fullName evidence="3">histidine kinase</fullName>
        <ecNumber evidence="3">2.7.13.3</ecNumber>
    </recommendedName>
</protein>
<dbReference type="Pfam" id="PF00512">
    <property type="entry name" value="HisKA"/>
    <property type="match status" value="1"/>
</dbReference>
<dbReference type="Gene3D" id="1.10.287.130">
    <property type="match status" value="1"/>
</dbReference>
<comment type="catalytic activity">
    <reaction evidence="1">
        <text>ATP + protein L-histidine = ADP + protein N-phospho-L-histidine.</text>
        <dbReference type="EC" id="2.7.13.3"/>
    </reaction>
</comment>
<dbReference type="GO" id="GO:0000155">
    <property type="term" value="F:phosphorelay sensor kinase activity"/>
    <property type="evidence" value="ECO:0007669"/>
    <property type="project" value="InterPro"/>
</dbReference>
<dbReference type="PROSITE" id="PS50109">
    <property type="entry name" value="HIS_KIN"/>
    <property type="match status" value="1"/>
</dbReference>
<dbReference type="CDD" id="cd00082">
    <property type="entry name" value="HisKA"/>
    <property type="match status" value="1"/>
</dbReference>
<evidence type="ECO:0000256" key="9">
    <source>
        <dbReference type="ARBA" id="ARBA00022777"/>
    </source>
</evidence>
<evidence type="ECO:0000259" key="16">
    <source>
        <dbReference type="PROSITE" id="PS50109"/>
    </source>
</evidence>
<evidence type="ECO:0000256" key="4">
    <source>
        <dbReference type="ARBA" id="ARBA00022475"/>
    </source>
</evidence>
<reference evidence="17 18" key="1">
    <citation type="submission" date="2018-08" db="EMBL/GenBank/DDBJ databases">
        <title>A genome reference for cultivated species of the human gut microbiota.</title>
        <authorList>
            <person name="Zou Y."/>
            <person name="Xue W."/>
            <person name="Luo G."/>
        </authorList>
    </citation>
    <scope>NUCLEOTIDE SEQUENCE [LARGE SCALE GENOMIC DNA]</scope>
    <source>
        <strain evidence="17 18">AF15-20</strain>
    </source>
</reference>
<evidence type="ECO:0000256" key="7">
    <source>
        <dbReference type="ARBA" id="ARBA00022692"/>
    </source>
</evidence>
<dbReference type="InterPro" id="IPR050398">
    <property type="entry name" value="HssS/ArlS-like"/>
</dbReference>
<feature type="transmembrane region" description="Helical" evidence="14">
    <location>
        <begin position="362"/>
        <end position="378"/>
    </location>
</feature>
<dbReference type="InterPro" id="IPR036890">
    <property type="entry name" value="HATPase_C_sf"/>
</dbReference>
<evidence type="ECO:0000256" key="12">
    <source>
        <dbReference type="ARBA" id="ARBA00023012"/>
    </source>
</evidence>